<dbReference type="RefSeq" id="WP_173493910.1">
    <property type="nucleotide sequence ID" value="NZ_CP054056.1"/>
</dbReference>
<feature type="domain" description="HTH luxR-type" evidence="4">
    <location>
        <begin position="184"/>
        <end position="249"/>
    </location>
</feature>
<protein>
    <submittedName>
        <fullName evidence="5">Response regulator transcription factor</fullName>
    </submittedName>
</protein>
<dbReference type="GO" id="GO:0003677">
    <property type="term" value="F:DNA binding"/>
    <property type="evidence" value="ECO:0007669"/>
    <property type="project" value="UniProtKB-KW"/>
</dbReference>
<sequence length="253" mass="28287">MSEKTTVSDLMVKGAFRSLIESETADEFCRAMALNVFQPLGVLATYLARLDSDNRISMLGSFGYSQQRVTNTGRPSIWEPMAITDTIRSGKVTIFESWDLYVDRYPDKAHLASPGEAFLCLPLRFRGSVAGGFGVTFDRALTGVNLDLGLWETLALAGEVFFAYRWSQEMERNPIPLSDYGEDVKFAFGSLSTREKDVLAFVAQGMTNAQIARKLSYSESTIKQDTIHIFKLLGVSSRDEAAKAWEFLRRSQN</sequence>
<organism evidence="5 6">
    <name type="scientific">Aquiluna borgnonia</name>
    <dbReference type="NCBI Taxonomy" id="2499157"/>
    <lineage>
        <taxon>Bacteria</taxon>
        <taxon>Bacillati</taxon>
        <taxon>Actinomycetota</taxon>
        <taxon>Actinomycetes</taxon>
        <taxon>Micrococcales</taxon>
        <taxon>Microbacteriaceae</taxon>
        <taxon>Luna cluster</taxon>
        <taxon>Luna-1 subcluster</taxon>
        <taxon>Aquiluna</taxon>
    </lineage>
</organism>
<keyword evidence="6" id="KW-1185">Reference proteome</keyword>
<dbReference type="PROSITE" id="PS50043">
    <property type="entry name" value="HTH_LUXR_2"/>
    <property type="match status" value="1"/>
</dbReference>
<reference evidence="5 6" key="1">
    <citation type="submission" date="2020-05" db="EMBL/GenBank/DDBJ databases">
        <title>Aquirufa sp. strain 15G-AUS-rot a new Aquirufa species.</title>
        <authorList>
            <person name="Pitt A."/>
            <person name="Hahn M.W."/>
        </authorList>
    </citation>
    <scope>NUCLEOTIDE SEQUENCE [LARGE SCALE GENOMIC DNA]</scope>
    <source>
        <strain evidence="5 6">15G-AUS-rot</strain>
    </source>
</reference>
<dbReference type="PANTHER" id="PTHR44688:SF16">
    <property type="entry name" value="DNA-BINDING TRANSCRIPTIONAL ACTIVATOR DEVR_DOSR"/>
    <property type="match status" value="1"/>
</dbReference>
<evidence type="ECO:0000256" key="1">
    <source>
        <dbReference type="ARBA" id="ARBA00023015"/>
    </source>
</evidence>
<name>A0A7D4TRW3_9MICO</name>
<dbReference type="KEGG" id="aqg:HRU87_05445"/>
<evidence type="ECO:0000256" key="3">
    <source>
        <dbReference type="ARBA" id="ARBA00023163"/>
    </source>
</evidence>
<evidence type="ECO:0000313" key="5">
    <source>
        <dbReference type="EMBL" id="QKJ25613.1"/>
    </source>
</evidence>
<proteinExistence type="predicted"/>
<dbReference type="EMBL" id="CP054056">
    <property type="protein sequence ID" value="QKJ25613.1"/>
    <property type="molecule type" value="Genomic_DNA"/>
</dbReference>
<gene>
    <name evidence="5" type="ORF">HRU87_05445</name>
</gene>
<dbReference type="SMART" id="SM00421">
    <property type="entry name" value="HTH_LUXR"/>
    <property type="match status" value="1"/>
</dbReference>
<evidence type="ECO:0000256" key="2">
    <source>
        <dbReference type="ARBA" id="ARBA00023125"/>
    </source>
</evidence>
<keyword evidence="1" id="KW-0805">Transcription regulation</keyword>
<dbReference type="PANTHER" id="PTHR44688">
    <property type="entry name" value="DNA-BINDING TRANSCRIPTIONAL ACTIVATOR DEVR_DOSR"/>
    <property type="match status" value="1"/>
</dbReference>
<keyword evidence="2" id="KW-0238">DNA-binding</keyword>
<evidence type="ECO:0000313" key="6">
    <source>
        <dbReference type="Proteomes" id="UP000501003"/>
    </source>
</evidence>
<dbReference type="InterPro" id="IPR000792">
    <property type="entry name" value="Tscrpt_reg_LuxR_C"/>
</dbReference>
<accession>A0A7D4TRW3</accession>
<dbReference type="PRINTS" id="PR00038">
    <property type="entry name" value="HTHLUXR"/>
</dbReference>
<dbReference type="InterPro" id="IPR036388">
    <property type="entry name" value="WH-like_DNA-bd_sf"/>
</dbReference>
<dbReference type="Gene3D" id="1.10.10.10">
    <property type="entry name" value="Winged helix-like DNA-binding domain superfamily/Winged helix DNA-binding domain"/>
    <property type="match status" value="1"/>
</dbReference>
<dbReference type="AlphaFoldDB" id="A0A7D4TRW3"/>
<dbReference type="CDD" id="cd06170">
    <property type="entry name" value="LuxR_C_like"/>
    <property type="match status" value="1"/>
</dbReference>
<keyword evidence="3" id="KW-0804">Transcription</keyword>
<evidence type="ECO:0000259" key="4">
    <source>
        <dbReference type="PROSITE" id="PS50043"/>
    </source>
</evidence>
<dbReference type="InterPro" id="IPR016032">
    <property type="entry name" value="Sig_transdc_resp-reg_C-effctor"/>
</dbReference>
<dbReference type="GO" id="GO:0006355">
    <property type="term" value="P:regulation of DNA-templated transcription"/>
    <property type="evidence" value="ECO:0007669"/>
    <property type="project" value="InterPro"/>
</dbReference>
<dbReference type="Proteomes" id="UP000501003">
    <property type="component" value="Chromosome"/>
</dbReference>
<dbReference type="Pfam" id="PF00196">
    <property type="entry name" value="GerE"/>
    <property type="match status" value="1"/>
</dbReference>
<dbReference type="SUPFAM" id="SSF46894">
    <property type="entry name" value="C-terminal effector domain of the bipartite response regulators"/>
    <property type="match status" value="1"/>
</dbReference>